<dbReference type="RefSeq" id="XP_067546557.1">
    <property type="nucleotide sequence ID" value="XM_067694214.1"/>
</dbReference>
<dbReference type="PROSITE" id="PS01009">
    <property type="entry name" value="CRISP_1"/>
    <property type="match status" value="1"/>
</dbReference>
<keyword evidence="5" id="KW-1185">Reference proteome</keyword>
<feature type="region of interest" description="Disordered" evidence="1">
    <location>
        <begin position="103"/>
        <end position="155"/>
    </location>
</feature>
<evidence type="ECO:0000256" key="1">
    <source>
        <dbReference type="SAM" id="MobiDB-lite"/>
    </source>
</evidence>
<feature type="chain" id="PRO_5034305285" description="SCP domain-containing protein" evidence="2">
    <location>
        <begin position="21"/>
        <end position="292"/>
    </location>
</feature>
<dbReference type="AlphaFoldDB" id="A0A8H8DB72"/>
<dbReference type="PRINTS" id="PR00837">
    <property type="entry name" value="V5TPXLIKE"/>
</dbReference>
<dbReference type="Proteomes" id="UP000669133">
    <property type="component" value="Unassembled WGS sequence"/>
</dbReference>
<feature type="signal peptide" evidence="2">
    <location>
        <begin position="1"/>
        <end position="20"/>
    </location>
</feature>
<protein>
    <recommendedName>
        <fullName evidence="3">SCP domain-containing protein</fullName>
    </recommendedName>
</protein>
<gene>
    <name evidence="4" type="ORF">I9W82_005075</name>
</gene>
<dbReference type="InterPro" id="IPR035940">
    <property type="entry name" value="CAP_sf"/>
</dbReference>
<keyword evidence="2" id="KW-0732">Signal</keyword>
<evidence type="ECO:0000259" key="3">
    <source>
        <dbReference type="SMART" id="SM00198"/>
    </source>
</evidence>
<reference evidence="4 5" key="1">
    <citation type="submission" date="2020-12" db="EMBL/GenBank/DDBJ databases">
        <title>Effect of drift, selection, and recombination on the evolution of hybrid genomes in Candida yeast pathogens.</title>
        <authorList>
            <person name="Mixao V."/>
            <person name="Ksiezopolska E."/>
            <person name="Saus E."/>
            <person name="Boekhout T."/>
            <person name="Gacser A."/>
            <person name="Gabaldon T."/>
        </authorList>
    </citation>
    <scope>NUCLEOTIDE SEQUENCE [LARGE SCALE GENOMIC DNA]</scope>
    <source>
        <strain evidence="4 5">BP57</strain>
    </source>
</reference>
<dbReference type="PANTHER" id="PTHR10334">
    <property type="entry name" value="CYSTEINE-RICH SECRETORY PROTEIN-RELATED"/>
    <property type="match status" value="1"/>
</dbReference>
<name>A0A8H8DB72_9ASCO</name>
<dbReference type="Gene3D" id="3.40.33.10">
    <property type="entry name" value="CAP"/>
    <property type="match status" value="1"/>
</dbReference>
<dbReference type="InterPro" id="IPR001283">
    <property type="entry name" value="CRISP-related"/>
</dbReference>
<dbReference type="GO" id="GO:0005576">
    <property type="term" value="C:extracellular region"/>
    <property type="evidence" value="ECO:0007669"/>
    <property type="project" value="InterPro"/>
</dbReference>
<evidence type="ECO:0000256" key="2">
    <source>
        <dbReference type="SAM" id="SignalP"/>
    </source>
</evidence>
<dbReference type="InterPro" id="IPR018244">
    <property type="entry name" value="Allrgn_V5/Tpx1_CS"/>
</dbReference>
<dbReference type="OrthoDB" id="337038at2759"/>
<comment type="caution">
    <text evidence="4">The sequence shown here is derived from an EMBL/GenBank/DDBJ whole genome shotgun (WGS) entry which is preliminary data.</text>
</comment>
<accession>A0A8H8DB72</accession>
<dbReference type="InterPro" id="IPR014044">
    <property type="entry name" value="CAP_dom"/>
</dbReference>
<dbReference type="GeneID" id="93653704"/>
<sequence>MQSKIQLFGVLSVIIAIVHAATIHIVDVVHVTVSRSAIYNESGVFYTEYLLGNPSSTSISTTTSEVYSSISSSVEQVQLTSTPVPSSSTLATTRTSSSSVVVASTSTSVTPPPPAPVTTKLSSTKPKTTSTTKAQAKTTAKATPSPTPKATNSDSSFTNAILGAHNAKRAAHGVPALSWSQELYNYAQNVANSYDCSGNLKHTSSPYGENLGVGYSSAQSVVNAWYAEGKNYNYQSATTFDHFTQVVWKSTTQLGCAYKDCSAKGWGMYVICNYKEVGNMKGQGRQNVLPLV</sequence>
<dbReference type="SMART" id="SM00198">
    <property type="entry name" value="SCP"/>
    <property type="match status" value="1"/>
</dbReference>
<dbReference type="Pfam" id="PF00188">
    <property type="entry name" value="CAP"/>
    <property type="match status" value="1"/>
</dbReference>
<dbReference type="CDD" id="cd05384">
    <property type="entry name" value="CAP_PRY1-like"/>
    <property type="match status" value="1"/>
</dbReference>
<dbReference type="SUPFAM" id="SSF55797">
    <property type="entry name" value="PR-1-like"/>
    <property type="match status" value="1"/>
</dbReference>
<organism evidence="4 5">
    <name type="scientific">Candida metapsilosis</name>
    <dbReference type="NCBI Taxonomy" id="273372"/>
    <lineage>
        <taxon>Eukaryota</taxon>
        <taxon>Fungi</taxon>
        <taxon>Dikarya</taxon>
        <taxon>Ascomycota</taxon>
        <taxon>Saccharomycotina</taxon>
        <taxon>Pichiomycetes</taxon>
        <taxon>Debaryomycetaceae</taxon>
        <taxon>Candida/Lodderomyces clade</taxon>
        <taxon>Candida</taxon>
    </lineage>
</organism>
<feature type="compositionally biased region" description="Low complexity" evidence="1">
    <location>
        <begin position="117"/>
        <end position="151"/>
    </location>
</feature>
<feature type="domain" description="SCP" evidence="3">
    <location>
        <begin position="156"/>
        <end position="282"/>
    </location>
</feature>
<evidence type="ECO:0000313" key="5">
    <source>
        <dbReference type="Proteomes" id="UP000669133"/>
    </source>
</evidence>
<proteinExistence type="predicted"/>
<dbReference type="EMBL" id="JAEOAQ010000007">
    <property type="protein sequence ID" value="KAG5417441.1"/>
    <property type="molecule type" value="Genomic_DNA"/>
</dbReference>
<evidence type="ECO:0000313" key="4">
    <source>
        <dbReference type="EMBL" id="KAG5417441.1"/>
    </source>
</evidence>